<feature type="region of interest" description="Disordered" evidence="1">
    <location>
        <begin position="1"/>
        <end position="161"/>
    </location>
</feature>
<dbReference type="KEGG" id="mgl:MGL_4217"/>
<comment type="caution">
    <text evidence="2">The sequence shown here is derived from an EMBL/GenBank/DDBJ whole genome shotgun (WGS) entry which is preliminary data.</text>
</comment>
<feature type="compositionally biased region" description="Polar residues" evidence="1">
    <location>
        <begin position="288"/>
        <end position="297"/>
    </location>
</feature>
<protein>
    <submittedName>
        <fullName evidence="2">Uncharacterized protein</fullName>
    </submittedName>
</protein>
<dbReference type="GeneID" id="5852955"/>
<dbReference type="EMBL" id="AAYY01000022">
    <property type="protein sequence ID" value="EDP41442.1"/>
    <property type="molecule type" value="Genomic_DNA"/>
</dbReference>
<organism evidence="2 3">
    <name type="scientific">Malassezia globosa (strain ATCC MYA-4612 / CBS 7966)</name>
    <name type="common">Dandruff-associated fungus</name>
    <dbReference type="NCBI Taxonomy" id="425265"/>
    <lineage>
        <taxon>Eukaryota</taxon>
        <taxon>Fungi</taxon>
        <taxon>Dikarya</taxon>
        <taxon>Basidiomycota</taxon>
        <taxon>Ustilaginomycotina</taxon>
        <taxon>Malasseziomycetes</taxon>
        <taxon>Malasseziales</taxon>
        <taxon>Malasseziaceae</taxon>
        <taxon>Malassezia</taxon>
    </lineage>
</organism>
<feature type="compositionally biased region" description="Polar residues" evidence="1">
    <location>
        <begin position="244"/>
        <end position="260"/>
    </location>
</feature>
<feature type="compositionally biased region" description="Basic and acidic residues" evidence="1">
    <location>
        <begin position="45"/>
        <end position="57"/>
    </location>
</feature>
<dbReference type="VEuPathDB" id="FungiDB:MGL_4217"/>
<proteinExistence type="predicted"/>
<dbReference type="InParanoid" id="A8QDK5"/>
<dbReference type="AlphaFoldDB" id="A8QDK5"/>
<feature type="compositionally biased region" description="Basic and acidic residues" evidence="1">
    <location>
        <begin position="98"/>
        <end position="124"/>
    </location>
</feature>
<feature type="region of interest" description="Disordered" evidence="1">
    <location>
        <begin position="699"/>
        <end position="764"/>
    </location>
</feature>
<dbReference type="OrthoDB" id="2556125at2759"/>
<keyword evidence="3" id="KW-1185">Reference proteome</keyword>
<gene>
    <name evidence="2" type="ORF">MGL_4217</name>
</gene>
<sequence length="764" mass="83674">MGASSGLGVAPERESGHGEEVESEPLPQPEPERDLSSSYGNGSDEGARLKQNFDKPRAFVPDTVIRDIDLGTELEHEHESHPEVQLQSASMPILEPQHPFDERLEAPRESYDRSDTSSEPDRSMRGHGSLMHRSLSLQGPLNPSLSHMSNGQTNLKISPSKEPALYETVTVKNENTSAETPLYVGPVKKEAMSEHPEKQLYESDADFDDDDIQDYALEETLDAMDAWENELRIDTGKMAEGSNRDSSPSGHITTETSPSVNVEAIDTVSPERSREITPSEHTRDVIDQTHSPISNEISLDGARARRSLSPEKISTGLLSPMASKPSNAATRVSSALPERVALVPVSSVEDDTQQTVETGASRTCIHDHDHEHDNLTVWSLPLQAPAPSTDQDLSLSDLSASLSASSHSRAMMLSRPCPTSCVEISSLDPVAAARAAAILKVHHKYVQEGWLGESESTIASTSENETMSLPAILHAAERALRHRPHVPFVPKSRALGASTPHATYPAPELASHALRPQAQAGHWSEHAWIELDRHMRAHISQDADNLSSAVLSVDVDQVILQFLDAQGLEPDDLHGDWKLTRLYARVPALQARYLRELEQDMTEQMQEKSFQLLSESRKRPHDVSFGPAYVHGAHSTPLSARPSSTKFLAQESSVMSQSNAGADDTDALTEAGPPPKRLRSTVTPASGVVSKLWTWMTGPSQPRTPALFSNHRRRKMSSVSRIPRPVPRTRAPAPRPQLNTARNESRGDKSGAMYPSLDQLDEAV</sequence>
<dbReference type="STRING" id="425265.A8QDK5"/>
<feature type="compositionally biased region" description="Basic and acidic residues" evidence="1">
    <location>
        <begin position="11"/>
        <end position="20"/>
    </location>
</feature>
<feature type="compositionally biased region" description="Polar residues" evidence="1">
    <location>
        <begin position="649"/>
        <end position="660"/>
    </location>
</feature>
<accession>A8QDK5</accession>
<reference evidence="2 3" key="1">
    <citation type="journal article" date="2007" name="Proc. Natl. Acad. Sci. U.S.A.">
        <title>Dandruff-associated Malassezia genomes reveal convergent and divergent virulence traits shared with plant and human fungal pathogens.</title>
        <authorList>
            <person name="Xu J."/>
            <person name="Saunders C.W."/>
            <person name="Hu P."/>
            <person name="Grant R.A."/>
            <person name="Boekhout T."/>
            <person name="Kuramae E.E."/>
            <person name="Kronstad J.W."/>
            <person name="Deangelis Y.M."/>
            <person name="Reeder N.L."/>
            <person name="Johnstone K.R."/>
            <person name="Leland M."/>
            <person name="Fieno A.M."/>
            <person name="Begley W.M."/>
            <person name="Sun Y."/>
            <person name="Lacey M.P."/>
            <person name="Chaudhary T."/>
            <person name="Keough T."/>
            <person name="Chu L."/>
            <person name="Sears R."/>
            <person name="Yuan B."/>
            <person name="Dawson T.L.Jr."/>
        </authorList>
    </citation>
    <scope>NUCLEOTIDE SEQUENCE [LARGE SCALE GENOMIC DNA]</scope>
    <source>
        <strain evidence="3">ATCC MYA-4612 / CBS 7966</strain>
    </source>
</reference>
<evidence type="ECO:0000256" key="1">
    <source>
        <dbReference type="SAM" id="MobiDB-lite"/>
    </source>
</evidence>
<evidence type="ECO:0000313" key="2">
    <source>
        <dbReference type="EMBL" id="EDP41442.1"/>
    </source>
</evidence>
<feature type="compositionally biased region" description="Basic and acidic residues" evidence="1">
    <location>
        <begin position="64"/>
        <end position="82"/>
    </location>
</feature>
<name>A8QDK5_MALGO</name>
<feature type="region of interest" description="Disordered" evidence="1">
    <location>
        <begin position="234"/>
        <end position="304"/>
    </location>
</feature>
<feature type="compositionally biased region" description="Basic and acidic residues" evidence="1">
    <location>
        <begin position="269"/>
        <end position="287"/>
    </location>
</feature>
<feature type="region of interest" description="Disordered" evidence="1">
    <location>
        <begin position="649"/>
        <end position="683"/>
    </location>
</feature>
<feature type="compositionally biased region" description="Polar residues" evidence="1">
    <location>
        <begin position="135"/>
        <end position="157"/>
    </location>
</feature>
<evidence type="ECO:0000313" key="3">
    <source>
        <dbReference type="Proteomes" id="UP000008837"/>
    </source>
</evidence>
<dbReference type="Proteomes" id="UP000008837">
    <property type="component" value="Unassembled WGS sequence"/>
</dbReference>
<dbReference type="RefSeq" id="XP_001728656.1">
    <property type="nucleotide sequence ID" value="XM_001728604.1"/>
</dbReference>